<dbReference type="InterPro" id="IPR050517">
    <property type="entry name" value="DDR_Repair_Kinase"/>
</dbReference>
<evidence type="ECO:0000256" key="1">
    <source>
        <dbReference type="SAM" id="MobiDB-lite"/>
    </source>
</evidence>
<feature type="domain" description="FAT" evidence="2">
    <location>
        <begin position="2811"/>
        <end position="3406"/>
    </location>
</feature>
<dbReference type="GO" id="GO:0000124">
    <property type="term" value="C:SAGA complex"/>
    <property type="evidence" value="ECO:0007669"/>
    <property type="project" value="TreeGrafter"/>
</dbReference>
<dbReference type="PANTHER" id="PTHR11139">
    <property type="entry name" value="ATAXIA TELANGIECTASIA MUTATED ATM -RELATED"/>
    <property type="match status" value="1"/>
</dbReference>
<name>A0A9W5WUM3_BABOV</name>
<evidence type="ECO:0000259" key="2">
    <source>
        <dbReference type="PROSITE" id="PS51189"/>
    </source>
</evidence>
<feature type="compositionally biased region" description="Basic and acidic residues" evidence="1">
    <location>
        <begin position="463"/>
        <end position="477"/>
    </location>
</feature>
<feature type="region of interest" description="Disordered" evidence="1">
    <location>
        <begin position="2357"/>
        <end position="2423"/>
    </location>
</feature>
<dbReference type="InterPro" id="IPR016024">
    <property type="entry name" value="ARM-type_fold"/>
</dbReference>
<dbReference type="InterPro" id="IPR014009">
    <property type="entry name" value="PIK_FAT"/>
</dbReference>
<feature type="region of interest" description="Disordered" evidence="1">
    <location>
        <begin position="1"/>
        <end position="22"/>
    </location>
</feature>
<dbReference type="PROSITE" id="PS51189">
    <property type="entry name" value="FAT"/>
    <property type="match status" value="1"/>
</dbReference>
<dbReference type="InterPro" id="IPR003151">
    <property type="entry name" value="PIK-rel_kinase_FAT"/>
</dbReference>
<dbReference type="Proteomes" id="UP001057455">
    <property type="component" value="Unassembled WGS sequence"/>
</dbReference>
<dbReference type="InterPro" id="IPR011009">
    <property type="entry name" value="Kinase-like_dom_sf"/>
</dbReference>
<reference evidence="3" key="1">
    <citation type="submission" date="2019-12" db="EMBL/GenBank/DDBJ databases">
        <title>Genome sequence of Babesia ovis.</title>
        <authorList>
            <person name="Yamagishi J."/>
            <person name="Sevinc F."/>
            <person name="Xuan X."/>
        </authorList>
    </citation>
    <scope>NUCLEOTIDE SEQUENCE</scope>
    <source>
        <strain evidence="3">Selcuk</strain>
    </source>
</reference>
<gene>
    <name evidence="3" type="ORF">BaOVIS_007860</name>
</gene>
<evidence type="ECO:0000313" key="4">
    <source>
        <dbReference type="Proteomes" id="UP001057455"/>
    </source>
</evidence>
<dbReference type="GO" id="GO:0005634">
    <property type="term" value="C:nucleus"/>
    <property type="evidence" value="ECO:0007669"/>
    <property type="project" value="TreeGrafter"/>
</dbReference>
<sequence length="4043" mass="458547">MTLDFQDALDPSTEEGKQKNVKDMSMDLDDTVAKVESVVEEGIRKISSQYILQKSQELLEEFKTGTQAERVAKLYAGFSAMKNLIGSQIADDDVRIQCLRALESSVKWQIPNVPMAREIADLCFHTIATQNNDEQIELGERILQKLLRLPQLWPTITALDELTDSFLRNLGNERSDEEGGIKRMRAASTIFDLLFRQPEEAKYLKKLLPKMETFFSKPNTVNDEIQHVVIKVACQTLKICNDLTDAHLDDIETFTRNIFDQIVELLQRADSYDQRANLMMCMALLAGSGHNKHILAEITMGDLLIRLNEEWKHETMMGILIISVFVESLEQLCDPDFTSVADNCLRLHNVYSSTDDYHMRERLIALLYVFSNKLKCVYGSINDSDIATFQDIVTVIFHKAAHEIQAFNMPKEMWADVEFVSFARIALPGLMRIVSNCVSIISLPDDSKKPKTRPEESGIPNGLERREGAKEEETKISPVKVQKERTANAEAFKEENMQTLSTNKRQLTQLEVMEICKCICSIFDAGVAATAIMGDSVVGADKGGLLQVEEIQVLIKMSLGMLVTPLGPGATKQWIKLITPIVFVLGTRNNVAMAFFDSFTKDYAEACMPHMIIFILQLIKNQTTVVEYIKNVTTYSEGVLGLFSLHTWDSCAARLDGETPENLIALTYELSKCIFKGYVEAPGAPLSCENEVLHLATAVSKLCVTKTDPHLKVATTMFKHITKTNQFTTTMAMLRVPIDIIVTKVHQGGANVHPDWLELMMAAVSRGPFTLEIVQMCAKPALCILRDYKWELVPAALDMIHSWAEFQPPEDAYNLLSHVRLYRTSSVEPHFIQCLAQYLQDENLPNFRQNADVVMNIFSMLGSLSMNYVRNLTITQDMPHTIAIPIQMSTGALDNSDATCSAKARLSSVNSSTSDSTDSGEKTTDTSNHMMVDGSDDRTELASDEGNEHPNVIGLGIPVVDGLNSVIRQMSRDKIAYMEFDGAAVFVLNAVSPVMDFSVSLSECAVALARKQADEQQKHEEPTKYYTQESTKEFIYILMHALIKVAAVGMKYFPKSQTFSHINQLMQAIQTYIVIVSKTQANNDIDVTVDPALILQGVAARLLVSREQPLYNFDLPYDKVDPMEVHVATEFIQTVFSKAIDMGCNNICTAIIAMLCLGCNSHDASEKGGACIALGKICRDHPSFIQPTVLEVANSVAQLCDGIAMDGAIMLETLEALLTVDEPVIIKWAISLLEHPLWYLRATGQMCLKAVKDKSELKKQLKGIMSEAHNLQTPDVQIFLATMENGDISLLEPAISNIEPLLQSIAEAGDADKASKDQADALVDWLGQLLINQEYADAAAEMEETFKTILVWLLKLVIVGGCHIANKAKAILKSSKNCSVDSKTLSMALEEYIFQLQTIFDERLLDKILEVVRKYSHVVDSALRESLFNVTKALLEGTLNSSIHDEYQNAHVIDYMVFIANMGARRSCTDVIFKQWFTTVDCVEKGILIPGSVAYGIWQVISYEGVIHNVFNNTMKHEYLSLFYFAHGKADVDYILWKALLSLESENELEKISYAGLIHWLCKDNLSQTMNVKHFKKLTDVMIKIAFEENTQLDDLLAPPFKLDTNKVLHWKVAYICAAVLLKIRPIPNLVEKLVNKPLSRDQSGEATKLNKFLANAFIQRYNSNKCGSTYNPIIGGNIFDMQNYQLKHLLPMINDEMCTKEDGLLEDLVDFCWQSSTECDALGKLLAVACLVKVVETNNTPTLGVAAVLKKFIDVITNPEVTVFLRMHHTINLDSVAMDNNGSYTLMELLEQCARTLVKTLRGIFTIPEETKGAKDINTVSSRIELWKWMVISKIKDLGDDPKLLVPLMSLFVWYLHEDVTMFQDILADILRVIYNDIGSMHCNIIQSGTFDAFFGVLALIDKNQLDIDLPWIPEACLDIIATYINKDNLDDERLCSYIPLVVKIMCNTSRFELFACKLKEFHSIPTYELICDHFNQTHLSNNSSYCLNMSCSNLNRGLVTALQDTGYINSRNCYSERHCQWLNAVAVVILRILDQMMDQVEPNSDDITHITELYDTVWHLETLAVANDLQSSLYKLCSLFASEFAEVNATDIEQDTEVVMDNMEDEYILNSEPRKNTTVKDCGITDRYTHPFSKWLLTKIVTELRLVANDDQPGPVEYSQMISTTQGQEAAEMGKHGSHTNTSQTYIVSPEPIMVNDWIYGERLFSPSELRSNFSNAIRSIITILKALQNSANILHSFIKSIIPEVVEALHRIVVHVNAIRRLDNTHVVSCLTLIPLLFGITPDDTDHYNQDERQNLEQILTLAMWSLAILDINIRHQVYDLLASFTQYLTLRCSQKVLNLATEIVAIRDPDAMNLDESKSENPDTLGSGEARKPRGVGNDKSKGDKNSRNTDRKITKPEDTQSKDTAKHNKRPKKETGEAYTSYGNDIDLDIYKIQFCIFECSSTENVKFAEYKNWIKGTPKSYPKQLLEYGDNRDVETTFEDLVSLEQKSVYIPVEFSEMLQKLKFVYGQSDNKDELDLELVYAIRNVVYHGSLADAYYKLMFNCLDRPYCVGLAIRNQSIAFIASRSSCCSKFMDIFEELTIPCDVYSILMYIFSSEISQNKDREFYLPLYLDLIITLCIDHWDLSFSEQYPVLPTLMPKNVNKHISQIDLICQDESQHTFKKTVMLLRDFRNMARESDKQYISCQQKEDLAFEITPKEFDMVNPVLKTIYQYYDTYFGTYALSSKFKTCLRNMWHSDREFAGKVWAAILPQMYNTFTGFQQEKMGTAICQYLAREKHLYNRGITCKPILHGVINCYPPVNLPPELMKYLAVILGVWDEVLYHLEKQLLSQPLDITRIATVLSDLYERLGMDDMTIGAYRTWVITQETRLAICYLQHSKWRQAQREFNSIMDSLALTGQTAEAVSSFDESKIWYNGWIYASKQLGEWDILRDVSFVAGDHNLFTKACNALQDWGEVLPGDGLHNARKIFALDDAECKIDKVYQQIQTDLLPLKDSGNDLSSIFLINASNNVQKVINAGKNDILSSWLILPKGLSEAHRAPMRLHQRFVEVEEGMNYLTDVMQAIENGTVPQSASIIAKWRQRLPSPRDVPSIWHEMLAWRAFMYSTMRFALANSPAVPNQERLQAILNLQDLQWTYTRFATVTRKHHQLPVVSSVMLNKAQMYHRLVMGQSTVVTEDCLVMMIERIKQYLTIPINILDMLKGLVNIDLELVPSSGCETLKSHIIRLVAEAISLKASYEMPKRPAAAENELSSNLMLEALKLEPMLPKNWLSWAKYNDKRIDHPAVVQLKPGEASFPSDMYESAIMGYLMAVSIRPHNHWILIGRIFTLMNELRLASQLSSCSETFKTYSERVPPAIWYMWLPQLISGLNKNDGGEIQHVLQLLMSKLPQQVFYSLRCEYFAQTSAGDPESGADTTQPSTMKKLLSALISSNPNVGTMLESFAATVTHLGRPDFIDEILSATETVFEECLDLPFNENILPQMFNCLAMKMPHRSSIMNESAEADSPIVEMMKDFEKDFSEAGSNLNCGETMNLLLKWMSKLNEVSKTSTTEILKQRMNNMKVNQFCQHLQMLNMELQLPTLQPSPSLLNPKQRQCLGECRTIVAILPEVKKRKLGRQIVKSISILAQNGQVYVYTVQPLALLRQKSDQHVSQMINLFNHYALKYNETVRRNITIPSVNIVSLDPYLCLYEEEVHNETLSQVMCQAVSYENLVNERPDYKTMMHMHPAVHHETNTLLLVLHKMLMETGVTQQLVQRWQKFNPECTENLSFIRVYQLFKDKQYPWFATWYKKIHQDVLMEAYSEICALIPDDILFNYGMKKFDSYQDFMALRRMFTTSYSVQALFGLMFVTPYATPCKLSFNFNNGQVKQLDFRLNYSREIFVDYSKLRVFRFTRNIKTMIGPVCRMGIMPAVMYSLCAAFHAFKIDILGALSAILSDDHNLLQSATNSPHYKPDVQVNHANKQSANSGSMPSTPGIPPNREIILLEEYLGRVLNYCSYLRSPTDQDQCNMPINNIITCIIDASADSSTLGKLKTSYQPWF</sequence>
<feature type="compositionally biased region" description="Low complexity" evidence="1">
    <location>
        <begin position="907"/>
        <end position="917"/>
    </location>
</feature>
<feature type="compositionally biased region" description="Basic and acidic residues" evidence="1">
    <location>
        <begin position="2373"/>
        <end position="2411"/>
    </location>
</feature>
<dbReference type="GO" id="GO:0035267">
    <property type="term" value="C:NuA4 histone acetyltransferase complex"/>
    <property type="evidence" value="ECO:0007669"/>
    <property type="project" value="TreeGrafter"/>
</dbReference>
<dbReference type="PANTHER" id="PTHR11139:SF1">
    <property type="entry name" value="TRANSFORMATION_TRANSCRIPTION DOMAIN-ASSOCIATED PROTEIN"/>
    <property type="match status" value="1"/>
</dbReference>
<feature type="region of interest" description="Disordered" evidence="1">
    <location>
        <begin position="906"/>
        <end position="945"/>
    </location>
</feature>
<dbReference type="SUPFAM" id="SSF56112">
    <property type="entry name" value="Protein kinase-like (PK-like)"/>
    <property type="match status" value="1"/>
</dbReference>
<comment type="caution">
    <text evidence="3">The sequence shown here is derived from an EMBL/GenBank/DDBJ whole genome shotgun (WGS) entry which is preliminary data.</text>
</comment>
<protein>
    <submittedName>
        <fullName evidence="3">Transformation transcription domain-associated protein</fullName>
    </submittedName>
</protein>
<evidence type="ECO:0000313" key="3">
    <source>
        <dbReference type="EMBL" id="GFE53382.1"/>
    </source>
</evidence>
<dbReference type="GO" id="GO:0006281">
    <property type="term" value="P:DNA repair"/>
    <property type="evidence" value="ECO:0007669"/>
    <property type="project" value="TreeGrafter"/>
</dbReference>
<feature type="compositionally biased region" description="Basic and acidic residues" evidence="1">
    <location>
        <begin position="445"/>
        <end position="456"/>
    </location>
</feature>
<organism evidence="3 4">
    <name type="scientific">Babesia ovis</name>
    <dbReference type="NCBI Taxonomy" id="5869"/>
    <lineage>
        <taxon>Eukaryota</taxon>
        <taxon>Sar</taxon>
        <taxon>Alveolata</taxon>
        <taxon>Apicomplexa</taxon>
        <taxon>Aconoidasida</taxon>
        <taxon>Piroplasmida</taxon>
        <taxon>Babesiidae</taxon>
        <taxon>Babesia</taxon>
    </lineage>
</organism>
<dbReference type="OrthoDB" id="5570127at2759"/>
<dbReference type="Pfam" id="PF02259">
    <property type="entry name" value="FAT"/>
    <property type="match status" value="1"/>
</dbReference>
<dbReference type="GO" id="GO:0006355">
    <property type="term" value="P:regulation of DNA-templated transcription"/>
    <property type="evidence" value="ECO:0007669"/>
    <property type="project" value="TreeGrafter"/>
</dbReference>
<dbReference type="EMBL" id="BLIY01000006">
    <property type="protein sequence ID" value="GFE53382.1"/>
    <property type="molecule type" value="Genomic_DNA"/>
</dbReference>
<accession>A0A9W5WUM3</accession>
<feature type="region of interest" description="Disordered" evidence="1">
    <location>
        <begin position="445"/>
        <end position="477"/>
    </location>
</feature>
<dbReference type="SUPFAM" id="SSF48371">
    <property type="entry name" value="ARM repeat"/>
    <property type="match status" value="2"/>
</dbReference>
<keyword evidence="4" id="KW-1185">Reference proteome</keyword>
<proteinExistence type="predicted"/>